<evidence type="ECO:0000313" key="3">
    <source>
        <dbReference type="Proteomes" id="UP000830962"/>
    </source>
</evidence>
<feature type="transmembrane region" description="Helical" evidence="1">
    <location>
        <begin position="61"/>
        <end position="85"/>
    </location>
</feature>
<organism evidence="2 3">
    <name type="scientific">Carcinus maenas nudivirus</name>
    <dbReference type="NCBI Taxonomy" id="2880837"/>
    <lineage>
        <taxon>Viruses</taxon>
        <taxon>Viruses incertae sedis</taxon>
        <taxon>Naldaviricetes</taxon>
        <taxon>Lefavirales</taxon>
        <taxon>Nudiviridae</taxon>
        <taxon>Gammanudivirus</taxon>
        <taxon>Gammanudivirus cameanadis</taxon>
    </lineage>
</organism>
<keyword evidence="1" id="KW-0472">Membrane</keyword>
<accession>A0AAE9BYX4</accession>
<dbReference type="EMBL" id="MZ311578">
    <property type="protein sequence ID" value="UBZ25679.1"/>
    <property type="molecule type" value="Genomic_DNA"/>
</dbReference>
<evidence type="ECO:0000313" key="2">
    <source>
        <dbReference type="EMBL" id="UBZ25679.1"/>
    </source>
</evidence>
<protein>
    <submittedName>
        <fullName evidence="2">11K virion structural protein</fullName>
    </submittedName>
</protein>
<keyword evidence="3" id="KW-1185">Reference proteome</keyword>
<dbReference type="Proteomes" id="UP000830962">
    <property type="component" value="Segment"/>
</dbReference>
<gene>
    <name evidence="2" type="ORF">CmNV_088</name>
</gene>
<proteinExistence type="predicted"/>
<reference evidence="2" key="1">
    <citation type="journal article" date="2021" name="Viruses">
        <title>Identification and Full Characterisation of Two Novel Crustacean Infecting Members of the Family Nudiviridae Provides Support for Two Subfamilies.</title>
        <authorList>
            <person name="Bateman K.S."/>
            <person name="Kerr R."/>
            <person name="Stentiford G.D."/>
            <person name="Bean T.P."/>
            <person name="Hooper C."/>
            <person name="Van Eynde B."/>
            <person name="Delbare D."/>
            <person name="Bojko J."/>
            <person name="Christiaens O."/>
            <person name="Taning C.N.T."/>
            <person name="Smagghe G."/>
            <person name="van Oers M.M."/>
            <person name="van Aerle R."/>
        </authorList>
    </citation>
    <scope>NUCLEOTIDE SEQUENCE</scope>
    <source>
        <strain evidence="2">AN2</strain>
    </source>
</reference>
<keyword evidence="1" id="KW-1133">Transmembrane helix</keyword>
<evidence type="ECO:0000256" key="1">
    <source>
        <dbReference type="SAM" id="Phobius"/>
    </source>
</evidence>
<sequence length="99" mass="10874">MNRARELIQPVCNDISKALQLSGGIEVIIIIIIFIMLVFAASYNNMYTPTLTEDVTKKADYINGLIIASAVLSTILMAVGIWHLYTSGKAKKCIQKTIA</sequence>
<feature type="transmembrane region" description="Helical" evidence="1">
    <location>
        <begin position="21"/>
        <end position="41"/>
    </location>
</feature>
<name>A0AAE9BYX4_9VIRU</name>
<keyword evidence="1" id="KW-0812">Transmembrane</keyword>